<reference evidence="4 5" key="1">
    <citation type="submission" date="2016-10" db="EMBL/GenBank/DDBJ databases">
        <authorList>
            <person name="de Groot N.N."/>
        </authorList>
    </citation>
    <scope>NUCLEOTIDE SEQUENCE [LARGE SCALE GENOMIC DNA]</scope>
    <source>
        <strain evidence="4 5">CGMCC 4.1859</strain>
    </source>
</reference>
<dbReference type="OrthoDB" id="5194307at2"/>
<dbReference type="InterPro" id="IPR003675">
    <property type="entry name" value="Rce1/LyrA-like_dom"/>
</dbReference>
<evidence type="ECO:0000313" key="5">
    <source>
        <dbReference type="Proteomes" id="UP000198614"/>
    </source>
</evidence>
<organism evidence="4 5">
    <name type="scientific">Streptomyces griseoaurantiacus</name>
    <dbReference type="NCBI Taxonomy" id="68213"/>
    <lineage>
        <taxon>Bacteria</taxon>
        <taxon>Bacillati</taxon>
        <taxon>Actinomycetota</taxon>
        <taxon>Actinomycetes</taxon>
        <taxon>Kitasatosporales</taxon>
        <taxon>Streptomycetaceae</taxon>
        <taxon>Streptomyces</taxon>
        <taxon>Streptomyces aurantiacus group</taxon>
    </lineage>
</organism>
<keyword evidence="2" id="KW-0472">Membrane</keyword>
<evidence type="ECO:0000313" key="4">
    <source>
        <dbReference type="EMBL" id="SDF70494.1"/>
    </source>
</evidence>
<feature type="transmembrane region" description="Helical" evidence="2">
    <location>
        <begin position="6"/>
        <end position="25"/>
    </location>
</feature>
<dbReference type="Proteomes" id="UP000198614">
    <property type="component" value="Unassembled WGS sequence"/>
</dbReference>
<accession>A0A1G7N924</accession>
<dbReference type="GO" id="GO:0080120">
    <property type="term" value="P:CAAX-box protein maturation"/>
    <property type="evidence" value="ECO:0007669"/>
    <property type="project" value="UniProtKB-ARBA"/>
</dbReference>
<dbReference type="AlphaFoldDB" id="A0A1G7N924"/>
<dbReference type="GO" id="GO:0004175">
    <property type="term" value="F:endopeptidase activity"/>
    <property type="evidence" value="ECO:0007669"/>
    <property type="project" value="UniProtKB-ARBA"/>
</dbReference>
<feature type="domain" description="CAAX prenyl protease 2/Lysostaphin resistance protein A-like" evidence="3">
    <location>
        <begin position="224"/>
        <end position="316"/>
    </location>
</feature>
<feature type="transmembrane region" description="Helical" evidence="2">
    <location>
        <begin position="51"/>
        <end position="76"/>
    </location>
</feature>
<keyword evidence="4" id="KW-0378">Hydrolase</keyword>
<gene>
    <name evidence="4" type="ORF">SAMN05216260_11075</name>
</gene>
<feature type="region of interest" description="Disordered" evidence="1">
    <location>
        <begin position="122"/>
        <end position="147"/>
    </location>
</feature>
<feature type="transmembrane region" description="Helical" evidence="2">
    <location>
        <begin position="88"/>
        <end position="111"/>
    </location>
</feature>
<proteinExistence type="predicted"/>
<dbReference type="GO" id="GO:0006508">
    <property type="term" value="P:proteolysis"/>
    <property type="evidence" value="ECO:0007669"/>
    <property type="project" value="UniProtKB-KW"/>
</dbReference>
<keyword evidence="2" id="KW-1133">Transmembrane helix</keyword>
<feature type="transmembrane region" description="Helical" evidence="2">
    <location>
        <begin position="258"/>
        <end position="275"/>
    </location>
</feature>
<protein>
    <submittedName>
        <fullName evidence="4">CAAX protease self-immunity</fullName>
    </submittedName>
</protein>
<dbReference type="Pfam" id="PF02517">
    <property type="entry name" value="Rce1-like"/>
    <property type="match status" value="1"/>
</dbReference>
<sequence>MSTAWRVATLAAVVVVYYWFGKTLLFRGARRLAAATRIGPSHWGTAQRADVFELAAAGASHVLVVAALLAVTGIGPGMLVSGLARPDLLALGVLLGVGELALGSLLCRALIELSLTRGARARTRPARRTAGAAGAGERRAADSANRRAAGAGVRGALLGARIRGVVGRGDRGALGPVGAPAPPGSARRSRTAADPADQGQSLRSWLGRSRGGWIRHHLTSLKVLPLWAALGLTGVQVASEELVFRGVALTWLREAGPLVALTTSVVLFVLMQAFFMSSWQGAMFPVVGGIVMGVVHGLVFWTTPLVVPLVVAHVVFFVFAVI</sequence>
<keyword evidence="2" id="KW-0812">Transmembrane</keyword>
<keyword evidence="4" id="KW-0645">Protease</keyword>
<evidence type="ECO:0000256" key="2">
    <source>
        <dbReference type="SAM" id="Phobius"/>
    </source>
</evidence>
<feature type="region of interest" description="Disordered" evidence="1">
    <location>
        <begin position="173"/>
        <end position="201"/>
    </location>
</feature>
<feature type="compositionally biased region" description="Basic and acidic residues" evidence="1">
    <location>
        <begin position="136"/>
        <end position="145"/>
    </location>
</feature>
<name>A0A1G7N924_9ACTN</name>
<feature type="transmembrane region" description="Helical" evidence="2">
    <location>
        <begin position="305"/>
        <end position="321"/>
    </location>
</feature>
<dbReference type="EMBL" id="FNAX01000010">
    <property type="protein sequence ID" value="SDF70494.1"/>
    <property type="molecule type" value="Genomic_DNA"/>
</dbReference>
<evidence type="ECO:0000259" key="3">
    <source>
        <dbReference type="Pfam" id="PF02517"/>
    </source>
</evidence>
<evidence type="ECO:0000256" key="1">
    <source>
        <dbReference type="SAM" id="MobiDB-lite"/>
    </source>
</evidence>